<name>A0A840SI45_9SPIR</name>
<accession>A0A840SI45</accession>
<dbReference type="Proteomes" id="UP000578697">
    <property type="component" value="Unassembled WGS sequence"/>
</dbReference>
<gene>
    <name evidence="2" type="ORF">HNP77_002207</name>
</gene>
<protein>
    <submittedName>
        <fullName evidence="2">Uncharacterized protein</fullName>
    </submittedName>
</protein>
<dbReference type="AlphaFoldDB" id="A0A840SI45"/>
<reference evidence="2 3" key="1">
    <citation type="submission" date="2020-08" db="EMBL/GenBank/DDBJ databases">
        <title>Genomic Encyclopedia of Type Strains, Phase IV (KMG-IV): sequencing the most valuable type-strain genomes for metagenomic binning, comparative biology and taxonomic classification.</title>
        <authorList>
            <person name="Goeker M."/>
        </authorList>
    </citation>
    <scope>NUCLEOTIDE SEQUENCE [LARGE SCALE GENOMIC DNA]</scope>
    <source>
        <strain evidence="2 3">DSM 103679</strain>
    </source>
</reference>
<dbReference type="EMBL" id="JACHFR010000004">
    <property type="protein sequence ID" value="MBB5219818.1"/>
    <property type="molecule type" value="Genomic_DNA"/>
</dbReference>
<comment type="caution">
    <text evidence="2">The sequence shown here is derived from an EMBL/GenBank/DDBJ whole genome shotgun (WGS) entry which is preliminary data.</text>
</comment>
<evidence type="ECO:0000313" key="2">
    <source>
        <dbReference type="EMBL" id="MBB5219818.1"/>
    </source>
</evidence>
<proteinExistence type="predicted"/>
<evidence type="ECO:0000313" key="3">
    <source>
        <dbReference type="Proteomes" id="UP000578697"/>
    </source>
</evidence>
<sequence length="323" mass="38017">MEYKIWIATYLNSPPPYPIELPAEEIERNACIWKTEETVWRHIGTVDSLEAAHYIVENNKGSYKDADGVCYYLECEPDDECYYCFVKIEYGDSIEYYDCYVPGKKTPYGRRMWDYIDESQGAFVNKKGEIVAIVDMCNPFTYSILKHFYKETNDIDLTKEDYFRLYPKRAKGLTFAVDIPEHEYDETFTFGYILKQEILQSFDKLADLLNEMWIPFLLKPVDGPWLSAENIEIQNKDLQEFENEAEDLIKLLQKNPAQIKNQLTENENFKKHLSFRLNDLAFLYSTYKEYEDVASNEYAQKAFEAYLKFEAICKLLDVTPAQA</sequence>
<organism evidence="2 3">
    <name type="scientific">Treponema rectale</name>
    <dbReference type="NCBI Taxonomy" id="744512"/>
    <lineage>
        <taxon>Bacteria</taxon>
        <taxon>Pseudomonadati</taxon>
        <taxon>Spirochaetota</taxon>
        <taxon>Spirochaetia</taxon>
        <taxon>Spirochaetales</taxon>
        <taxon>Treponemataceae</taxon>
        <taxon>Treponema</taxon>
    </lineage>
</organism>
<feature type="coiled-coil region" evidence="1">
    <location>
        <begin position="228"/>
        <end position="255"/>
    </location>
</feature>
<evidence type="ECO:0000256" key="1">
    <source>
        <dbReference type="SAM" id="Coils"/>
    </source>
</evidence>
<dbReference type="RefSeq" id="WP_184653307.1">
    <property type="nucleotide sequence ID" value="NZ_JACHFR010000004.1"/>
</dbReference>
<keyword evidence="1" id="KW-0175">Coiled coil</keyword>
<keyword evidence="3" id="KW-1185">Reference proteome</keyword>